<feature type="domain" description="ABC transporter" evidence="5">
    <location>
        <begin position="29"/>
        <end position="262"/>
    </location>
</feature>
<proteinExistence type="inferred from homology"/>
<evidence type="ECO:0000256" key="3">
    <source>
        <dbReference type="ARBA" id="ARBA00022741"/>
    </source>
</evidence>
<dbReference type="EMBL" id="PGGM01000019">
    <property type="protein sequence ID" value="PSH57500.1"/>
    <property type="molecule type" value="Genomic_DNA"/>
</dbReference>
<keyword evidence="4" id="KW-0067">ATP-binding</keyword>
<keyword evidence="2" id="KW-0813">Transport</keyword>
<name>A0A2P7ATH6_9HYPH</name>
<dbReference type="RefSeq" id="WP_106667407.1">
    <property type="nucleotide sequence ID" value="NZ_PGGM01000019.1"/>
</dbReference>
<evidence type="ECO:0000313" key="7">
    <source>
        <dbReference type="Proteomes" id="UP000241764"/>
    </source>
</evidence>
<keyword evidence="7" id="KW-1185">Reference proteome</keyword>
<evidence type="ECO:0000256" key="2">
    <source>
        <dbReference type="ARBA" id="ARBA00022448"/>
    </source>
</evidence>
<comment type="caution">
    <text evidence="6">The sequence shown here is derived from an EMBL/GenBank/DDBJ whole genome shotgun (WGS) entry which is preliminary data.</text>
</comment>
<dbReference type="PROSITE" id="PS50893">
    <property type="entry name" value="ABC_TRANSPORTER_2"/>
    <property type="match status" value="1"/>
</dbReference>
<gene>
    <name evidence="6" type="ORF">CU103_28160</name>
</gene>
<sequence length="278" mass="30859">MLQAVQQKNNPETVSLVTPAAQSAGAPLLTVDKVTLRYKTPNLLITATEGVSFSVNRSDRFVLLGPSGCGKSTLLKAVGGYMAPVSGSIHINGRPVKRPGADRMMVFQEFDQLLPWKTVLDNVMFPLMVARKLPRKEAEERAREYIDKVKLTRAADSYPHTLSGGMKQRVAIARGMAMQPDILLMDEPFAALDALTRRQMQDELLQLWEDTRFTVIFVTHSIAEAIKVSNRILLLSPHPGRVKAEVVDVDHARQDDGSALALERDIHNLLFSEPGHRE</sequence>
<dbReference type="InterPro" id="IPR003593">
    <property type="entry name" value="AAA+_ATPase"/>
</dbReference>
<dbReference type="AlphaFoldDB" id="A0A2P7ATH6"/>
<dbReference type="InterPro" id="IPR003439">
    <property type="entry name" value="ABC_transporter-like_ATP-bd"/>
</dbReference>
<organism evidence="6 7">
    <name type="scientific">Phyllobacterium sophorae</name>
    <dbReference type="NCBI Taxonomy" id="1520277"/>
    <lineage>
        <taxon>Bacteria</taxon>
        <taxon>Pseudomonadati</taxon>
        <taxon>Pseudomonadota</taxon>
        <taxon>Alphaproteobacteria</taxon>
        <taxon>Hyphomicrobiales</taxon>
        <taxon>Phyllobacteriaceae</taxon>
        <taxon>Phyllobacterium</taxon>
    </lineage>
</organism>
<dbReference type="PANTHER" id="PTHR42788">
    <property type="entry name" value="TAURINE IMPORT ATP-BINDING PROTEIN-RELATED"/>
    <property type="match status" value="1"/>
</dbReference>
<protein>
    <submittedName>
        <fullName evidence="6">ABC transporter</fullName>
    </submittedName>
</protein>
<dbReference type="PANTHER" id="PTHR42788:SF10">
    <property type="entry name" value="ABC TRANSPORTER ATP-BINDING PROTEIN"/>
    <property type="match status" value="1"/>
</dbReference>
<dbReference type="OrthoDB" id="9807242at2"/>
<dbReference type="InterPro" id="IPR027417">
    <property type="entry name" value="P-loop_NTPase"/>
</dbReference>
<dbReference type="SMART" id="SM00382">
    <property type="entry name" value="AAA"/>
    <property type="match status" value="1"/>
</dbReference>
<accession>A0A2P7ATH6</accession>
<dbReference type="GO" id="GO:0005524">
    <property type="term" value="F:ATP binding"/>
    <property type="evidence" value="ECO:0007669"/>
    <property type="project" value="UniProtKB-KW"/>
</dbReference>
<dbReference type="CDD" id="cd03293">
    <property type="entry name" value="ABC_NrtD_SsuB_transporters"/>
    <property type="match status" value="1"/>
</dbReference>
<comment type="similarity">
    <text evidence="1">Belongs to the ABC transporter superfamily.</text>
</comment>
<evidence type="ECO:0000256" key="1">
    <source>
        <dbReference type="ARBA" id="ARBA00005417"/>
    </source>
</evidence>
<keyword evidence="3" id="KW-0547">Nucleotide-binding</keyword>
<evidence type="ECO:0000313" key="6">
    <source>
        <dbReference type="EMBL" id="PSH57500.1"/>
    </source>
</evidence>
<dbReference type="InterPro" id="IPR017871">
    <property type="entry name" value="ABC_transporter-like_CS"/>
</dbReference>
<dbReference type="PROSITE" id="PS00211">
    <property type="entry name" value="ABC_TRANSPORTER_1"/>
    <property type="match status" value="1"/>
</dbReference>
<dbReference type="InterPro" id="IPR050166">
    <property type="entry name" value="ABC_transporter_ATP-bind"/>
</dbReference>
<reference evidence="7" key="1">
    <citation type="submission" date="2017-11" db="EMBL/GenBank/DDBJ databases">
        <authorList>
            <person name="Kuznetsova I."/>
            <person name="Sazanova A."/>
            <person name="Chirak E."/>
            <person name="Safronova V."/>
            <person name="Willems A."/>
        </authorList>
    </citation>
    <scope>NUCLEOTIDE SEQUENCE [LARGE SCALE GENOMIC DNA]</scope>
    <source>
        <strain evidence="7">CCBAU 03422</strain>
    </source>
</reference>
<dbReference type="GO" id="GO:0016887">
    <property type="term" value="F:ATP hydrolysis activity"/>
    <property type="evidence" value="ECO:0007669"/>
    <property type="project" value="InterPro"/>
</dbReference>
<dbReference type="Proteomes" id="UP000241764">
    <property type="component" value="Unassembled WGS sequence"/>
</dbReference>
<evidence type="ECO:0000256" key="4">
    <source>
        <dbReference type="ARBA" id="ARBA00022840"/>
    </source>
</evidence>
<dbReference type="Gene3D" id="3.40.50.300">
    <property type="entry name" value="P-loop containing nucleotide triphosphate hydrolases"/>
    <property type="match status" value="1"/>
</dbReference>
<dbReference type="SUPFAM" id="SSF52540">
    <property type="entry name" value="P-loop containing nucleoside triphosphate hydrolases"/>
    <property type="match status" value="1"/>
</dbReference>
<dbReference type="Pfam" id="PF00005">
    <property type="entry name" value="ABC_tran"/>
    <property type="match status" value="1"/>
</dbReference>
<evidence type="ECO:0000259" key="5">
    <source>
        <dbReference type="PROSITE" id="PS50893"/>
    </source>
</evidence>